<dbReference type="PANTHER" id="PTHR48080">
    <property type="entry name" value="D-GALACTONATE DEHYDRATASE-RELATED"/>
    <property type="match status" value="1"/>
</dbReference>
<dbReference type="SFLD" id="SFLDS00001">
    <property type="entry name" value="Enolase"/>
    <property type="match status" value="1"/>
</dbReference>
<dbReference type="PANTHER" id="PTHR48080:SF3">
    <property type="entry name" value="ENOLASE SUPERFAMILY MEMBER DDB_G0284701"/>
    <property type="match status" value="1"/>
</dbReference>
<dbReference type="SFLD" id="SFLDG00180">
    <property type="entry name" value="muconate_cycloisomerase"/>
    <property type="match status" value="1"/>
</dbReference>
<comment type="caution">
    <text evidence="9">The sequence shown here is derived from an EMBL/GenBank/DDBJ whole genome shotgun (WGS) entry which is preliminary data.</text>
</comment>
<feature type="active site" description="Proton acceptor; specific for (R)-substrate epimerization" evidence="5">
    <location>
        <position position="158"/>
    </location>
</feature>
<evidence type="ECO:0000313" key="10">
    <source>
        <dbReference type="Proteomes" id="UP000308528"/>
    </source>
</evidence>
<evidence type="ECO:0000313" key="9">
    <source>
        <dbReference type="EMBL" id="THH39452.1"/>
    </source>
</evidence>
<feature type="active site" description="Proton acceptor; specific for (S)-substrate epimerization" evidence="5">
    <location>
        <position position="256"/>
    </location>
</feature>
<dbReference type="InterPro" id="IPR036849">
    <property type="entry name" value="Enolase-like_C_sf"/>
</dbReference>
<dbReference type="GO" id="GO:0000287">
    <property type="term" value="F:magnesium ion binding"/>
    <property type="evidence" value="ECO:0007669"/>
    <property type="project" value="UniProtKB-ARBA"/>
</dbReference>
<protein>
    <recommendedName>
        <fullName evidence="7">Dipeptide epimerase</fullName>
        <ecNumber evidence="7">5.1.1.-</ecNumber>
    </recommendedName>
</protein>
<evidence type="ECO:0000256" key="7">
    <source>
        <dbReference type="RuleBase" id="RU366006"/>
    </source>
</evidence>
<evidence type="ECO:0000259" key="8">
    <source>
        <dbReference type="SMART" id="SM00922"/>
    </source>
</evidence>
<proteinExistence type="inferred from homology"/>
<dbReference type="InterPro" id="IPR029065">
    <property type="entry name" value="Enolase_C-like"/>
</dbReference>
<dbReference type="EMBL" id="SRSF01000004">
    <property type="protein sequence ID" value="THH39452.1"/>
    <property type="molecule type" value="Genomic_DNA"/>
</dbReference>
<dbReference type="SUPFAM" id="SSF54826">
    <property type="entry name" value="Enolase N-terminal domain-like"/>
    <property type="match status" value="1"/>
</dbReference>
<feature type="binding site" evidence="6">
    <location>
        <position position="234"/>
    </location>
    <ligand>
        <name>Mg(2+)</name>
        <dbReference type="ChEBI" id="CHEBI:18420"/>
    </ligand>
</feature>
<dbReference type="InterPro" id="IPR034603">
    <property type="entry name" value="Dipeptide_epimerase"/>
</dbReference>
<name>A0A4S4NIA2_9BACT</name>
<evidence type="ECO:0000256" key="5">
    <source>
        <dbReference type="PIRSR" id="PIRSR634603-1"/>
    </source>
</evidence>
<dbReference type="GO" id="GO:0009063">
    <property type="term" value="P:amino acid catabolic process"/>
    <property type="evidence" value="ECO:0007669"/>
    <property type="project" value="InterPro"/>
</dbReference>
<reference evidence="9 10" key="1">
    <citation type="submission" date="2019-04" db="EMBL/GenBank/DDBJ databases">
        <title>Lewinella litorea sp. nov., isolated from a marine sand.</title>
        <authorList>
            <person name="Yoon J.-H."/>
        </authorList>
    </citation>
    <scope>NUCLEOTIDE SEQUENCE [LARGE SCALE GENOMIC DNA]</scope>
    <source>
        <strain evidence="9 10">HSMS-39</strain>
    </source>
</reference>
<dbReference type="SUPFAM" id="SSF51604">
    <property type="entry name" value="Enolase C-terminal domain-like"/>
    <property type="match status" value="1"/>
</dbReference>
<dbReference type="CDD" id="cd03319">
    <property type="entry name" value="L-Ala-DL-Glu_epimerase"/>
    <property type="match status" value="1"/>
</dbReference>
<feature type="binding site" evidence="6">
    <location>
        <position position="183"/>
    </location>
    <ligand>
        <name>Mg(2+)</name>
        <dbReference type="ChEBI" id="CHEBI:18420"/>
    </ligand>
</feature>
<feature type="domain" description="Mandelate racemase/muconate lactonizing enzyme C-terminal" evidence="8">
    <location>
        <begin position="140"/>
        <end position="230"/>
    </location>
</feature>
<dbReference type="InterPro" id="IPR013341">
    <property type="entry name" value="Mandelate_racemase_N_dom"/>
</dbReference>
<dbReference type="PROSITE" id="PS00909">
    <property type="entry name" value="MR_MLE_2"/>
    <property type="match status" value="1"/>
</dbReference>
<feature type="binding site" evidence="6">
    <location>
        <position position="209"/>
    </location>
    <ligand>
        <name>Mg(2+)</name>
        <dbReference type="ChEBI" id="CHEBI:18420"/>
    </ligand>
</feature>
<evidence type="ECO:0000256" key="1">
    <source>
        <dbReference type="ARBA" id="ARBA00008031"/>
    </source>
</evidence>
<comment type="cofactor">
    <cofactor evidence="6 7">
        <name>Mg(2+)</name>
        <dbReference type="ChEBI" id="CHEBI:18420"/>
    </cofactor>
    <text evidence="6 7">Binds 1 Mg(2+) ion per subunit.</text>
</comment>
<dbReference type="OrthoDB" id="9775391at2"/>
<dbReference type="Proteomes" id="UP000308528">
    <property type="component" value="Unassembled WGS sequence"/>
</dbReference>
<dbReference type="Pfam" id="PF02746">
    <property type="entry name" value="MR_MLE_N"/>
    <property type="match status" value="1"/>
</dbReference>
<sequence>MKLKVHQLSLPLRDPFRIAHESRTEQPTLIVELIAGEYRGLGETAMTRYYGLDSQRCAAELKTLAPAFAPWTARELDEVGVAAVLDLTVPQNFNPFLRCALDVALHDLWGKVKGQRVGRLWKQDRTRQIPTCYTIGLAPVEEMVRKLRTFPWPVYKIKLGGGDDDVAIIRALREHTAAPFYVDANTGWTARQAIDYSGPLKELGVKFIEQPLKPEDTAGQAEVHRHSALPVLADESCQTEDDVDRCAKLFSGINIKVVKCGGLLPARRMIARARQLGLRVMAGCMTESSVGISGIAQLLPELDYADLDGAMLLADDPASGVKFDPRTGLAIYPDRPGTGALLKRSINA</sequence>
<evidence type="ECO:0000256" key="6">
    <source>
        <dbReference type="PIRSR" id="PIRSR634603-3"/>
    </source>
</evidence>
<keyword evidence="10" id="KW-1185">Reference proteome</keyword>
<dbReference type="Gene3D" id="3.30.390.10">
    <property type="entry name" value="Enolase-like, N-terminal domain"/>
    <property type="match status" value="1"/>
</dbReference>
<evidence type="ECO:0000256" key="2">
    <source>
        <dbReference type="ARBA" id="ARBA00022723"/>
    </source>
</evidence>
<dbReference type="InterPro" id="IPR013342">
    <property type="entry name" value="Mandelate_racemase_C"/>
</dbReference>
<dbReference type="InterPro" id="IPR034593">
    <property type="entry name" value="DgoD-like"/>
</dbReference>
<dbReference type="EC" id="5.1.1.-" evidence="7"/>
<evidence type="ECO:0000256" key="3">
    <source>
        <dbReference type="ARBA" id="ARBA00022842"/>
    </source>
</evidence>
<dbReference type="Pfam" id="PF13378">
    <property type="entry name" value="MR_MLE_C"/>
    <property type="match status" value="1"/>
</dbReference>
<dbReference type="InterPro" id="IPR029017">
    <property type="entry name" value="Enolase-like_N"/>
</dbReference>
<accession>A0A4S4NIA2</accession>
<dbReference type="AlphaFoldDB" id="A0A4S4NIA2"/>
<keyword evidence="4 7" id="KW-0413">Isomerase</keyword>
<dbReference type="RefSeq" id="WP_136459585.1">
    <property type="nucleotide sequence ID" value="NZ_SRSF01000004.1"/>
</dbReference>
<organism evidence="9 10">
    <name type="scientific">Neolewinella litorea</name>
    <dbReference type="NCBI Taxonomy" id="2562452"/>
    <lineage>
        <taxon>Bacteria</taxon>
        <taxon>Pseudomonadati</taxon>
        <taxon>Bacteroidota</taxon>
        <taxon>Saprospiria</taxon>
        <taxon>Saprospirales</taxon>
        <taxon>Lewinellaceae</taxon>
        <taxon>Neolewinella</taxon>
    </lineage>
</organism>
<dbReference type="InterPro" id="IPR018110">
    <property type="entry name" value="Mandel_Rmase/mucon_lact_enz_CS"/>
</dbReference>
<dbReference type="SMART" id="SM00922">
    <property type="entry name" value="MR_MLE"/>
    <property type="match status" value="1"/>
</dbReference>
<keyword evidence="2 6" id="KW-0479">Metal-binding</keyword>
<dbReference type="GO" id="GO:0016855">
    <property type="term" value="F:racemase and epimerase activity, acting on amino acids and derivatives"/>
    <property type="evidence" value="ECO:0007669"/>
    <property type="project" value="UniProtKB-UniRule"/>
</dbReference>
<dbReference type="Gene3D" id="3.20.20.120">
    <property type="entry name" value="Enolase-like C-terminal domain"/>
    <property type="match status" value="1"/>
</dbReference>
<gene>
    <name evidence="9" type="ORF">E4021_11920</name>
</gene>
<evidence type="ECO:0000256" key="4">
    <source>
        <dbReference type="ARBA" id="ARBA00023235"/>
    </source>
</evidence>
<comment type="similarity">
    <text evidence="1 7">Belongs to the mandelate racemase/muconate lactonizing enzyme family.</text>
</comment>
<keyword evidence="3 6" id="KW-0460">Magnesium</keyword>